<protein>
    <submittedName>
        <fullName evidence="2">Uncharacterized protein</fullName>
    </submittedName>
</protein>
<comment type="caution">
    <text evidence="2">The sequence shown here is derived from an EMBL/GenBank/DDBJ whole genome shotgun (WGS) entry which is preliminary data.</text>
</comment>
<reference evidence="2 3" key="1">
    <citation type="submission" date="2018-07" db="EMBL/GenBank/DDBJ databases">
        <title>Dyella monticola sp. nov. and Dyella psychrodurans sp. nov. isolated from monsoon evergreen broad-leaved forest soil of Dinghu Mountain, China.</title>
        <authorList>
            <person name="Gao Z."/>
            <person name="Qiu L."/>
        </authorList>
    </citation>
    <scope>NUCLEOTIDE SEQUENCE [LARGE SCALE GENOMIC DNA]</scope>
    <source>
        <strain evidence="2 3">4G-K06</strain>
    </source>
</reference>
<dbReference type="Proteomes" id="UP000254258">
    <property type="component" value="Unassembled WGS sequence"/>
</dbReference>
<organism evidence="2 3">
    <name type="scientific">Dyella monticola</name>
    <dbReference type="NCBI Taxonomy" id="1927958"/>
    <lineage>
        <taxon>Bacteria</taxon>
        <taxon>Pseudomonadati</taxon>
        <taxon>Pseudomonadota</taxon>
        <taxon>Gammaproteobacteria</taxon>
        <taxon>Lysobacterales</taxon>
        <taxon>Rhodanobacteraceae</taxon>
        <taxon>Dyella</taxon>
    </lineage>
</organism>
<dbReference type="EMBL" id="QRBE01000007">
    <property type="protein sequence ID" value="RDS80783.1"/>
    <property type="molecule type" value="Genomic_DNA"/>
</dbReference>
<evidence type="ECO:0000313" key="3">
    <source>
        <dbReference type="Proteomes" id="UP000254258"/>
    </source>
</evidence>
<evidence type="ECO:0000256" key="1">
    <source>
        <dbReference type="SAM" id="MobiDB-lite"/>
    </source>
</evidence>
<name>A0A370WXA8_9GAMM</name>
<gene>
    <name evidence="2" type="ORF">DWU98_12560</name>
</gene>
<dbReference type="AlphaFoldDB" id="A0A370WXA8"/>
<sequence>MGSTEASTTAAGSGYTAGTSNSLATSNGAARSYAGSTTQENYGASTGYHYEERCYTQQQ</sequence>
<evidence type="ECO:0000313" key="2">
    <source>
        <dbReference type="EMBL" id="RDS80783.1"/>
    </source>
</evidence>
<feature type="region of interest" description="Disordered" evidence="1">
    <location>
        <begin position="1"/>
        <end position="48"/>
    </location>
</feature>
<proteinExistence type="predicted"/>
<accession>A0A370WXA8</accession>
<keyword evidence="3" id="KW-1185">Reference proteome</keyword>
<feature type="compositionally biased region" description="Polar residues" evidence="1">
    <location>
        <begin position="21"/>
        <end position="44"/>
    </location>
</feature>
<feature type="compositionally biased region" description="Low complexity" evidence="1">
    <location>
        <begin position="1"/>
        <end position="20"/>
    </location>
</feature>